<dbReference type="RefSeq" id="WP_183571300.1">
    <property type="nucleotide sequence ID" value="NZ_JACHOP010000016.1"/>
</dbReference>
<evidence type="ECO:0000313" key="1">
    <source>
        <dbReference type="EMBL" id="MBB5758668.1"/>
    </source>
</evidence>
<comment type="caution">
    <text evidence="1">The sequence shown here is derived from an EMBL/GenBank/DDBJ whole genome shotgun (WGS) entry which is preliminary data.</text>
</comment>
<dbReference type="EMBL" id="JACHOP010000016">
    <property type="protein sequence ID" value="MBB5758668.1"/>
    <property type="molecule type" value="Genomic_DNA"/>
</dbReference>
<evidence type="ECO:0008006" key="3">
    <source>
        <dbReference type="Google" id="ProtNLM"/>
    </source>
</evidence>
<reference evidence="1 2" key="1">
    <citation type="submission" date="2020-08" db="EMBL/GenBank/DDBJ databases">
        <title>Genomic Encyclopedia of Type Strains, Phase IV (KMG-IV): sequencing the most valuable type-strain genomes for metagenomic binning, comparative biology and taxonomic classification.</title>
        <authorList>
            <person name="Goeker M."/>
        </authorList>
    </citation>
    <scope>NUCLEOTIDE SEQUENCE [LARGE SCALE GENOMIC DNA]</scope>
    <source>
        <strain evidence="1 2">DSM 2163</strain>
    </source>
</reference>
<sequence>MDPSLISHLEKLKEGLLKLKPTGADGFEGLVAAVLREVTGVPFRLASSGLQFGVDGKPVYDDAAIYFEAKLYGGRIDRPAVITKIADLARTGVFADLAWVLCATTQVSAQLAEHLRADGRRNGISVLILDWLENDIPPLAAAIAMGGARAEAFLDANLADATARAEVKAALEAVRHHGDFESHTRRIRTELDAPAMATALAQAGNERWLTSAFSDRDRARRMFNQPLAPRDAGRTTVLQRPAIATALRSLFEAPPEPIVGVVLGHEGCGKSWVVAQTWLGCDRKPLMVVLGADEFADGFWQRDVNDRLIAKLIEQSGDRFTEAGRERWRRRVDQWRSVAAADHPRLMVIVDGINQKPEIDWGRVLDSLAADLHALGGSLIVTSRTPYFRDRVVGRLVTRPVEIIVPEWTPAERDDILRGRGVDPATIQQDVATSLQNPRMLGIALDILGHDIAALEELSISRLLFEHMRASERDAPSLLPANTFARRLQEHAQIVLDRIQRQQTDDLRVFESEAEAVADGRFFHGLAGEPGRYEIHEDGLTLALGFSLADLLRVAKRRGRNLEESLATVLEPVAALDDTADVLLAALNVTSVDDDAYDADIAAALVSAFAELQNPDQTKHPAFAAMARRRPQGFLAAAARLCATGGHQPNFDWVHAAIHAARDDDAAWPVISAAIRSWLSTCSLAPELGMTKRPEHDAAEQVEEDRLKRKKAIDDKLAALSPGERHLYDRLSHIDEDPSALWRLGLYLLAGKPLAPFASALVNWSFAYALNSHHSAPYSDFLNLVSLNLVDWKAARIALVTECTALRDRGVSPTGQWALNTLYRATGAPEDAEKARVLIDELTKDRPKFEGWRLIEKYCASDPCDPGSAKPDNIGETASGYAAIDPSKLHIHMGLGMEDHFFRDARPGVARFEPAVAVGKHREYAQDVLNRTGHKLKQGLYGLRAHHALLSRDYADALLTKWRERDAANSLAGISENEAWFTSLYHILLAFPFLSFEEKLEALIEASKAHQLTVEIVDMIGAPDQTIFDRAFDTAWEAGDDDQIYVLLVVAKATRIALSANVHHALLSLLTSSTSDRLRTQALGLAGQSGDHALLTAVAGSDWNAAAATAENGYEAWYGSWALLEAAARGIVGDEDALQRISPRLYGRAVQTFNDADARLSVAHRIDASIRRAIGFDGMITAPDIEKLVRSDRPEEPSLCSLRERETPSKDLRDLMRKLDESTEEFEEKQRRSYHAYVEFDRQLSVADARVIVDELSIDAFNALVAAAPDLADQWYRLFVALPDARIPLLQPLMLALAHVFAANDPEKAKALFSKAEDGRPVVRYVYRAGVPLDAKAVWDGDRNDILDQQRRGRLDRATTDAALFDEVLAASAYGKQDFLSAYIDEKVGREEPAEIARGIMVAGFSDEGPHASEILSRFADQPGLLGAACRAAHYAYERNAWARHWYAQMAATEDTKVYWQSQVQFEKIVDTRFELWRNDHSDASWPMKQFRASSISNLSNTYRNRQSKRDKKLFGRDAPAPIFVTKLLG</sequence>
<dbReference type="Proteomes" id="UP000583454">
    <property type="component" value="Unassembled WGS sequence"/>
</dbReference>
<name>A0A840ZNM6_9HYPH</name>
<proteinExistence type="predicted"/>
<protein>
    <recommendedName>
        <fullName evidence="3">NACHT domain-containing protein</fullName>
    </recommendedName>
</protein>
<gene>
    <name evidence="1" type="ORF">HNR00_003391</name>
</gene>
<accession>A0A840ZNM6</accession>
<keyword evidence="2" id="KW-1185">Reference proteome</keyword>
<evidence type="ECO:0000313" key="2">
    <source>
        <dbReference type="Proteomes" id="UP000583454"/>
    </source>
</evidence>
<organism evidence="1 2">
    <name type="scientific">Methylorubrum rhodinum</name>
    <dbReference type="NCBI Taxonomy" id="29428"/>
    <lineage>
        <taxon>Bacteria</taxon>
        <taxon>Pseudomonadati</taxon>
        <taxon>Pseudomonadota</taxon>
        <taxon>Alphaproteobacteria</taxon>
        <taxon>Hyphomicrobiales</taxon>
        <taxon>Methylobacteriaceae</taxon>
        <taxon>Methylorubrum</taxon>
    </lineage>
</organism>